<dbReference type="InParanoid" id="A0A3P7G2B8"/>
<sequence length="166" mass="18729">MSPNAAYDDEKMFFLYLDNAYKDFASYCRKKGVSAIELLDVEAHGDTVDNNARYESFKYAVATAKAVMTSNISRVNALTVSSLLLIYPRSLLDSPSLNPFVKPLMELIRFEENITFAQYALNSIPILFRIASEKQPNPHAKMIKQVVVSLVSCTNRFPPESDRFST</sequence>
<evidence type="ECO:0000313" key="2">
    <source>
        <dbReference type="EMBL" id="VDM15525.1"/>
    </source>
</evidence>
<proteinExistence type="predicted"/>
<dbReference type="Pfam" id="PF12054">
    <property type="entry name" value="DUF3535"/>
    <property type="match status" value="1"/>
</dbReference>
<keyword evidence="3" id="KW-1185">Reference proteome</keyword>
<evidence type="ECO:0000259" key="1">
    <source>
        <dbReference type="Pfam" id="PF12054"/>
    </source>
</evidence>
<dbReference type="InterPro" id="IPR022707">
    <property type="entry name" value="Mot1_central_dom"/>
</dbReference>
<reference evidence="2 3" key="1">
    <citation type="submission" date="2018-11" db="EMBL/GenBank/DDBJ databases">
        <authorList>
            <consortium name="Pathogen Informatics"/>
        </authorList>
    </citation>
    <scope>NUCLEOTIDE SEQUENCE [LARGE SCALE GENOMIC DNA]</scope>
</reference>
<feature type="domain" description="Mot1 central" evidence="1">
    <location>
        <begin position="57"/>
        <end position="153"/>
    </location>
</feature>
<name>A0A3P7G2B8_WUCBA</name>
<accession>A0A3P7G2B8</accession>
<protein>
    <recommendedName>
        <fullName evidence="1">Mot1 central domain-containing protein</fullName>
    </recommendedName>
</protein>
<evidence type="ECO:0000313" key="3">
    <source>
        <dbReference type="Proteomes" id="UP000270924"/>
    </source>
</evidence>
<organism evidence="2 3">
    <name type="scientific">Wuchereria bancrofti</name>
    <dbReference type="NCBI Taxonomy" id="6293"/>
    <lineage>
        <taxon>Eukaryota</taxon>
        <taxon>Metazoa</taxon>
        <taxon>Ecdysozoa</taxon>
        <taxon>Nematoda</taxon>
        <taxon>Chromadorea</taxon>
        <taxon>Rhabditida</taxon>
        <taxon>Spirurina</taxon>
        <taxon>Spiruromorpha</taxon>
        <taxon>Filarioidea</taxon>
        <taxon>Onchocercidae</taxon>
        <taxon>Wuchereria</taxon>
    </lineage>
</organism>
<dbReference type="AlphaFoldDB" id="A0A3P7G2B8"/>
<dbReference type="Proteomes" id="UP000270924">
    <property type="component" value="Unassembled WGS sequence"/>
</dbReference>
<dbReference type="EMBL" id="UYWW01007995">
    <property type="protein sequence ID" value="VDM15525.1"/>
    <property type="molecule type" value="Genomic_DNA"/>
</dbReference>
<gene>
    <name evidence="2" type="ORF">WBA_LOCUS8911</name>
</gene>